<protein>
    <submittedName>
        <fullName evidence="2">Uncharacterized protein</fullName>
    </submittedName>
</protein>
<evidence type="ECO:0000313" key="3">
    <source>
        <dbReference type="Proteomes" id="UP000242664"/>
    </source>
</evidence>
<sequence length="55" mass="6224">MPSLVKIHPSLLVIIAVQQLYLPVLDNVKEENKSLHPHLVHSRSKPEQCFLGQQA</sequence>
<gene>
    <name evidence="2" type="ORF">VEx25_1059</name>
</gene>
<dbReference type="EMBL" id="DS267813">
    <property type="protein sequence ID" value="EDN58012.1"/>
    <property type="molecule type" value="Genomic_DNA"/>
</dbReference>
<reference evidence="3" key="1">
    <citation type="submission" date="2006-10" db="EMBL/GenBank/DDBJ databases">
        <authorList>
            <person name="Heidelberg J."/>
            <person name="Sebastian Y."/>
        </authorList>
    </citation>
    <scope>NUCLEOTIDE SEQUENCE [LARGE SCALE GENOMIC DNA]</scope>
    <source>
        <strain evidence="3">EX25</strain>
    </source>
</reference>
<organism evidence="2 3">
    <name type="scientific">Vibrio antiquarius (strain Ex25)</name>
    <dbReference type="NCBI Taxonomy" id="150340"/>
    <lineage>
        <taxon>Bacteria</taxon>
        <taxon>Pseudomonadati</taxon>
        <taxon>Pseudomonadota</taxon>
        <taxon>Gammaproteobacteria</taxon>
        <taxon>Vibrionales</taxon>
        <taxon>Vibrionaceae</taxon>
        <taxon>Vibrio</taxon>
        <taxon>Vibrio diabolicus subgroup</taxon>
    </lineage>
</organism>
<name>A0ABM9WXL2_VIBAE</name>
<evidence type="ECO:0000313" key="2">
    <source>
        <dbReference type="EMBL" id="EDN58012.1"/>
    </source>
</evidence>
<proteinExistence type="predicted"/>
<accession>A0ABM9WXL2</accession>
<feature type="region of interest" description="Disordered" evidence="1">
    <location>
        <begin position="36"/>
        <end position="55"/>
    </location>
</feature>
<evidence type="ECO:0000256" key="1">
    <source>
        <dbReference type="SAM" id="MobiDB-lite"/>
    </source>
</evidence>
<dbReference type="Proteomes" id="UP000242664">
    <property type="component" value="Unassembled WGS sequence"/>
</dbReference>
<keyword evidence="3" id="KW-1185">Reference proteome</keyword>